<accession>A0A1B7W0V2</accession>
<comment type="caution">
    <text evidence="1">The sequence shown here is derived from an EMBL/GenBank/DDBJ whole genome shotgun (WGS) entry which is preliminary data.</text>
</comment>
<evidence type="ECO:0000313" key="2">
    <source>
        <dbReference type="Proteomes" id="UP000092382"/>
    </source>
</evidence>
<protein>
    <submittedName>
        <fullName evidence="1">Uncharacterized protein</fullName>
    </submittedName>
</protein>
<reference evidence="1 2" key="1">
    <citation type="submission" date="2015-09" db="EMBL/GenBank/DDBJ databases">
        <title>Whole genome shotgun sequence assembly of Aphanizomenon flos-aquae UKL13.</title>
        <authorList>
            <person name="Driscoll C."/>
        </authorList>
    </citation>
    <scope>NUCLEOTIDE SEQUENCE [LARGE SCALE GENOMIC DNA]</scope>
    <source>
        <strain evidence="1">MDT13</strain>
    </source>
</reference>
<dbReference type="STRING" id="1803587.GCA_001593825_01939"/>
<evidence type="ECO:0000313" key="1">
    <source>
        <dbReference type="EMBL" id="OBQ26916.1"/>
    </source>
</evidence>
<proteinExistence type="predicted"/>
<name>A0A1B7W0V2_APHFL</name>
<sequence>MLFSCYPVIAPVALSIALLITSCSDSKTSQCQRLIKAVNHGTLLIDTKKGQQVSSSLKLSKDLKNVTQELQKLNLKDPKLKAFETSFIKIFDHLSQAIGKASKALGDTKTAEASSDGTIKIQKARKEIDSALTTAAKTAGKQSDTLGVQLNKYCSPEESIKN</sequence>
<gene>
    <name evidence="1" type="ORF">AN481_02370</name>
</gene>
<dbReference type="EMBL" id="LJOY01000005">
    <property type="protein sequence ID" value="OBQ26916.1"/>
    <property type="molecule type" value="Genomic_DNA"/>
</dbReference>
<dbReference type="AlphaFoldDB" id="A0A1B7W0V2"/>
<dbReference type="Proteomes" id="UP000092382">
    <property type="component" value="Unassembled WGS sequence"/>
</dbReference>
<dbReference type="PATRIC" id="fig|1710894.3.peg.628"/>
<organism evidence="1 2">
    <name type="scientific">Aphanizomenon flos-aquae LD13</name>
    <dbReference type="NCBI Taxonomy" id="1710894"/>
    <lineage>
        <taxon>Bacteria</taxon>
        <taxon>Bacillati</taxon>
        <taxon>Cyanobacteriota</taxon>
        <taxon>Cyanophyceae</taxon>
        <taxon>Nostocales</taxon>
        <taxon>Aphanizomenonaceae</taxon>
        <taxon>Aphanizomenon</taxon>
    </lineage>
</organism>